<protein>
    <recommendedName>
        <fullName evidence="3">ribonuclease H</fullName>
        <ecNumber evidence="3">3.1.26.4</ecNumber>
    </recommendedName>
</protein>
<comment type="similarity">
    <text evidence="2">Belongs to the RNase H family.</text>
</comment>
<dbReference type="SUPFAM" id="SSF53098">
    <property type="entry name" value="Ribonuclease H-like"/>
    <property type="match status" value="1"/>
</dbReference>
<dbReference type="Gene3D" id="3.30.420.10">
    <property type="entry name" value="Ribonuclease H-like superfamily/Ribonuclease H"/>
    <property type="match status" value="1"/>
</dbReference>
<evidence type="ECO:0000256" key="5">
    <source>
        <dbReference type="ARBA" id="ARBA00022723"/>
    </source>
</evidence>
<evidence type="ECO:0000259" key="8">
    <source>
        <dbReference type="PROSITE" id="PS50879"/>
    </source>
</evidence>
<sequence>MAFALDEYRSRGNILVRKAFWTDASCSKSKSGIAVVWKTNPSCLFSAWEIRGYRVLHSLDSTNAELLAILQALEIAAEHIIKSYDTPFVVAIFSDSARALAEIRGSSRNGIGISNPLIQQINQQSWILSSRGIETHLHCSPGHVGIPGNDLADRVAKRAAKG</sequence>
<keyword evidence="7" id="KW-0378">Hydrolase</keyword>
<feature type="domain" description="RNase H type-1" evidence="8">
    <location>
        <begin position="14"/>
        <end position="161"/>
    </location>
</feature>
<evidence type="ECO:0000256" key="3">
    <source>
        <dbReference type="ARBA" id="ARBA00012180"/>
    </source>
</evidence>
<accession>A0AAF0DG85</accession>
<comment type="catalytic activity">
    <reaction evidence="1">
        <text>Endonucleolytic cleavage to 5'-phosphomonoester.</text>
        <dbReference type="EC" id="3.1.26.4"/>
    </reaction>
</comment>
<dbReference type="CDD" id="cd09276">
    <property type="entry name" value="Rnase_HI_RT_non_LTR"/>
    <property type="match status" value="1"/>
</dbReference>
<evidence type="ECO:0000256" key="7">
    <source>
        <dbReference type="ARBA" id="ARBA00022801"/>
    </source>
</evidence>
<evidence type="ECO:0000256" key="1">
    <source>
        <dbReference type="ARBA" id="ARBA00000077"/>
    </source>
</evidence>
<reference evidence="9" key="1">
    <citation type="submission" date="2023-03" db="EMBL/GenBank/DDBJ databases">
        <title>Emydomyces testavorans Genome Sequence.</title>
        <authorList>
            <person name="Hoyer L."/>
        </authorList>
    </citation>
    <scope>NUCLEOTIDE SEQUENCE</scope>
    <source>
        <strain evidence="9">16-2883</strain>
    </source>
</reference>
<dbReference type="GO" id="GO:0004523">
    <property type="term" value="F:RNA-DNA hybrid ribonuclease activity"/>
    <property type="evidence" value="ECO:0007669"/>
    <property type="project" value="UniProtKB-EC"/>
</dbReference>
<dbReference type="AlphaFoldDB" id="A0AAF0DG85"/>
<dbReference type="EC" id="3.1.26.4" evidence="3"/>
<dbReference type="InterPro" id="IPR050092">
    <property type="entry name" value="RNase_H"/>
</dbReference>
<keyword evidence="6" id="KW-0255">Endonuclease</keyword>
<dbReference type="InterPro" id="IPR002156">
    <property type="entry name" value="RNaseH_domain"/>
</dbReference>
<dbReference type="PANTHER" id="PTHR10642">
    <property type="entry name" value="RIBONUCLEASE H1"/>
    <property type="match status" value="1"/>
</dbReference>
<keyword evidence="4" id="KW-0540">Nuclease</keyword>
<evidence type="ECO:0000256" key="4">
    <source>
        <dbReference type="ARBA" id="ARBA00022722"/>
    </source>
</evidence>
<proteinExistence type="inferred from homology"/>
<gene>
    <name evidence="9" type="ORF">PRK78_003548</name>
</gene>
<keyword evidence="10" id="KW-1185">Reference proteome</keyword>
<dbReference type="Proteomes" id="UP001219355">
    <property type="component" value="Chromosome 2"/>
</dbReference>
<dbReference type="GO" id="GO:0046872">
    <property type="term" value="F:metal ion binding"/>
    <property type="evidence" value="ECO:0007669"/>
    <property type="project" value="UniProtKB-KW"/>
</dbReference>
<evidence type="ECO:0000256" key="6">
    <source>
        <dbReference type="ARBA" id="ARBA00022759"/>
    </source>
</evidence>
<evidence type="ECO:0000313" key="9">
    <source>
        <dbReference type="EMBL" id="WEW58081.1"/>
    </source>
</evidence>
<dbReference type="GO" id="GO:0043137">
    <property type="term" value="P:DNA replication, removal of RNA primer"/>
    <property type="evidence" value="ECO:0007669"/>
    <property type="project" value="TreeGrafter"/>
</dbReference>
<dbReference type="EMBL" id="CP120628">
    <property type="protein sequence ID" value="WEW58081.1"/>
    <property type="molecule type" value="Genomic_DNA"/>
</dbReference>
<organism evidence="9 10">
    <name type="scientific">Emydomyces testavorans</name>
    <dbReference type="NCBI Taxonomy" id="2070801"/>
    <lineage>
        <taxon>Eukaryota</taxon>
        <taxon>Fungi</taxon>
        <taxon>Dikarya</taxon>
        <taxon>Ascomycota</taxon>
        <taxon>Pezizomycotina</taxon>
        <taxon>Eurotiomycetes</taxon>
        <taxon>Eurotiomycetidae</taxon>
        <taxon>Onygenales</taxon>
        <taxon>Nannizziopsiaceae</taxon>
        <taxon>Emydomyces</taxon>
    </lineage>
</organism>
<keyword evidence="5" id="KW-0479">Metal-binding</keyword>
<dbReference type="GO" id="GO:0003676">
    <property type="term" value="F:nucleic acid binding"/>
    <property type="evidence" value="ECO:0007669"/>
    <property type="project" value="InterPro"/>
</dbReference>
<dbReference type="InterPro" id="IPR036397">
    <property type="entry name" value="RNaseH_sf"/>
</dbReference>
<dbReference type="InterPro" id="IPR012337">
    <property type="entry name" value="RNaseH-like_sf"/>
</dbReference>
<evidence type="ECO:0000256" key="2">
    <source>
        <dbReference type="ARBA" id="ARBA00005300"/>
    </source>
</evidence>
<dbReference type="Pfam" id="PF00075">
    <property type="entry name" value="RNase_H"/>
    <property type="match status" value="1"/>
</dbReference>
<evidence type="ECO:0000313" key="10">
    <source>
        <dbReference type="Proteomes" id="UP001219355"/>
    </source>
</evidence>
<dbReference type="PROSITE" id="PS50879">
    <property type="entry name" value="RNASE_H_1"/>
    <property type="match status" value="1"/>
</dbReference>
<name>A0AAF0DG85_9EURO</name>
<dbReference type="PANTHER" id="PTHR10642:SF26">
    <property type="entry name" value="RIBONUCLEASE H1"/>
    <property type="match status" value="1"/>
</dbReference>